<dbReference type="EMBL" id="CP075864">
    <property type="protein sequence ID" value="QYS94723.1"/>
    <property type="molecule type" value="Genomic_DNA"/>
</dbReference>
<dbReference type="PANTHER" id="PTHR38795:SF1">
    <property type="entry name" value="DUF6604 DOMAIN-CONTAINING PROTEIN"/>
    <property type="match status" value="1"/>
</dbReference>
<feature type="domain" description="DUF6604" evidence="2">
    <location>
        <begin position="10"/>
        <end position="290"/>
    </location>
</feature>
<reference evidence="3 4" key="1">
    <citation type="journal article" date="2021" name="BMC Genomics">
        <title>Telomere-to-telomere genome assembly of asparaginase-producing Trichoderma simmonsii.</title>
        <authorList>
            <person name="Chung D."/>
            <person name="Kwon Y.M."/>
            <person name="Yang Y."/>
        </authorList>
    </citation>
    <scope>NUCLEOTIDE SEQUENCE [LARGE SCALE GENOMIC DNA]</scope>
    <source>
        <strain evidence="3 4">GH-Sj1</strain>
    </source>
</reference>
<gene>
    <name evidence="3" type="ORF">H0G86_002049</name>
</gene>
<dbReference type="Proteomes" id="UP000826661">
    <property type="component" value="Chromosome I"/>
</dbReference>
<dbReference type="Pfam" id="PF20253">
    <property type="entry name" value="DUF6604"/>
    <property type="match status" value="1"/>
</dbReference>
<dbReference type="InterPro" id="IPR016864">
    <property type="entry name" value="UCP028035"/>
</dbReference>
<feature type="compositionally biased region" description="Basic residues" evidence="1">
    <location>
        <begin position="186"/>
        <end position="210"/>
    </location>
</feature>
<proteinExistence type="predicted"/>
<name>A0A8G0L513_9HYPO</name>
<accession>A0A8G0L513</accession>
<evidence type="ECO:0000256" key="1">
    <source>
        <dbReference type="SAM" id="MobiDB-lite"/>
    </source>
</evidence>
<protein>
    <recommendedName>
        <fullName evidence="2">DUF6604 domain-containing protein</fullName>
    </recommendedName>
</protein>
<sequence length="989" mass="113419">MQFNNSYVLYKQDTRLLLYWLVKTSNGIIRSQDAAEDETLLENFTGQVPVADLVSMAEIIAKHGVEIPSMTFSLFQSVIELRSIYHSQFQQLASLHPDEELERNNVTHKYFIDTLTTAFNILGGEAWLSSHDQEEQAKNDEEEAGPSIFTTANKFSVLNLDSDPESDGANHEESDKESSSVASPQQKRRKRAGKGKRRKVNGKKTRRKSSRATNEPFDDVPLESYRIIEDNEMTEYVMAVLALTRDWIQLRSFLQDFWQRVAYKNLNTAVAATTAKIAVGMVKQSESTIFVDFPGYESFEMVMHTLTQGDVKKAEKEFRLTIEPHKGEDQGEDSAKTTEVSLDIKELFLIHAYEDLVDFITDYQKTRSGKPTKRMLAQLDKWHPLLNLKDATKEQRLKWRRSYTINWLYDLVNVTACAALFGKDAKGEDYVLDQVDWSNAGPLKSHHRMFGLIDFAAEVTTLAMQKPGTPFSHKIPSHLVFYLQCIMDAWTISRGWTISGVEGHIIIDPAKGFHPRRDLKIFLGQGDPTSSSHGFFLDTKNLKSTYQRFKTTNKAFEHTMDCIVVLEKLGIEFNAALGRCLLFQQLGAVLPSRFSATGFNGVWDYSPFLCGAGLAEAIELTYRSIMVLWDRMREPMLVLHLHNMLVQKGYLEQPISVYNRLDDMFSQSFYYGGVRPKDKFVENFQAHVHKMVTRKEFLQDRANRRATSRITSAREFLSLVVLRLFRQKSTLLLYQEADWDPSRIPDCDIEPWSALGMIRLSQTRRFRNSASCPWTLEKTELVKRAHVAGMDELFVMALDPIFETLMNDRQTLLSRMTLRLPDCASTQLSWLRNTCKAPIKSRNNEEIRDSEFMAEMVLSMLWNDIHGDLCGGLRPLSSLNYIWITIRFLQYFEELEKEAETSGSAMIRALYNTKEPREDLAAFQGDKRLLVSLRALDGKDDELLKTMAKTFEKCGGTLTEFMYWPEEAMKAIAFNEPVIRARGHDCCVM</sequence>
<dbReference type="InterPro" id="IPR046539">
    <property type="entry name" value="DUF6604"/>
</dbReference>
<feature type="region of interest" description="Disordered" evidence="1">
    <location>
        <begin position="160"/>
        <end position="217"/>
    </location>
</feature>
<dbReference type="AlphaFoldDB" id="A0A8G0L513"/>
<feature type="compositionally biased region" description="Basic and acidic residues" evidence="1">
    <location>
        <begin position="168"/>
        <end position="178"/>
    </location>
</feature>
<organism evidence="3 4">
    <name type="scientific">Trichoderma simmonsii</name>
    <dbReference type="NCBI Taxonomy" id="1491479"/>
    <lineage>
        <taxon>Eukaryota</taxon>
        <taxon>Fungi</taxon>
        <taxon>Dikarya</taxon>
        <taxon>Ascomycota</taxon>
        <taxon>Pezizomycotina</taxon>
        <taxon>Sordariomycetes</taxon>
        <taxon>Hypocreomycetidae</taxon>
        <taxon>Hypocreales</taxon>
        <taxon>Hypocreaceae</taxon>
        <taxon>Trichoderma</taxon>
    </lineage>
</organism>
<evidence type="ECO:0000259" key="2">
    <source>
        <dbReference type="Pfam" id="PF20253"/>
    </source>
</evidence>
<evidence type="ECO:0000313" key="3">
    <source>
        <dbReference type="EMBL" id="QYS94723.1"/>
    </source>
</evidence>
<keyword evidence="4" id="KW-1185">Reference proteome</keyword>
<dbReference type="PANTHER" id="PTHR38795">
    <property type="entry name" value="DUF6604 DOMAIN-CONTAINING PROTEIN"/>
    <property type="match status" value="1"/>
</dbReference>
<evidence type="ECO:0000313" key="4">
    <source>
        <dbReference type="Proteomes" id="UP000826661"/>
    </source>
</evidence>
<dbReference type="PIRSF" id="PIRSF028035">
    <property type="entry name" value="UCP028035"/>
    <property type="match status" value="1"/>
</dbReference>